<organism evidence="3 4">
    <name type="scientific">Azospirillum brasilense</name>
    <dbReference type="NCBI Taxonomy" id="192"/>
    <lineage>
        <taxon>Bacteria</taxon>
        <taxon>Pseudomonadati</taxon>
        <taxon>Pseudomonadota</taxon>
        <taxon>Alphaproteobacteria</taxon>
        <taxon>Rhodospirillales</taxon>
        <taxon>Azospirillaceae</taxon>
        <taxon>Azospirillum</taxon>
    </lineage>
</organism>
<sequence>MFSIKRYGVELSGALALYAALLLGANAADRLLQPEGAMKIALALLPILGTVAVAWTVLRGLRRMDELQRRIQFDAIALSFTGTALATFAWGFAEDAGAPELRAFHVWPLMAVLWVVGVCIAQWRYR</sequence>
<reference evidence="2 5" key="2">
    <citation type="submission" date="2023-11" db="EMBL/GenBank/DDBJ databases">
        <title>MicrobeMod: A computational toolkit for identifying prokaryotic methylation and restriction-modification with nanopore sequencing.</title>
        <authorList>
            <person name="Crits-Christoph A."/>
            <person name="Kang S.C."/>
            <person name="Lee H."/>
            <person name="Ostrov N."/>
        </authorList>
    </citation>
    <scope>NUCLEOTIDE SEQUENCE [LARGE SCALE GENOMIC DNA]</scope>
    <source>
        <strain evidence="2 5">ATCC 29145</strain>
    </source>
</reference>
<evidence type="ECO:0008006" key="6">
    <source>
        <dbReference type="Google" id="ProtNLM"/>
    </source>
</evidence>
<name>A0A0P0EMF2_AZOBR</name>
<evidence type="ECO:0000313" key="5">
    <source>
        <dbReference type="Proteomes" id="UP001277471"/>
    </source>
</evidence>
<keyword evidence="3" id="KW-0614">Plasmid</keyword>
<dbReference type="Proteomes" id="UP001277471">
    <property type="component" value="Unassembled WGS sequence"/>
</dbReference>
<keyword evidence="1" id="KW-0472">Membrane</keyword>
<dbReference type="GeneID" id="56453465"/>
<dbReference type="AlphaFoldDB" id="A0A0P0EMF2"/>
<dbReference type="EMBL" id="CP032343">
    <property type="protein sequence ID" value="QCO13296.1"/>
    <property type="molecule type" value="Genomic_DNA"/>
</dbReference>
<evidence type="ECO:0000313" key="2">
    <source>
        <dbReference type="EMBL" id="MDX5950461.1"/>
    </source>
</evidence>
<dbReference type="KEGG" id="abf:AMK58_26970"/>
<feature type="transmembrane region" description="Helical" evidence="1">
    <location>
        <begin position="37"/>
        <end position="61"/>
    </location>
</feature>
<keyword evidence="1" id="KW-0812">Transmembrane</keyword>
<feature type="transmembrane region" description="Helical" evidence="1">
    <location>
        <begin position="105"/>
        <end position="125"/>
    </location>
</feature>
<evidence type="ECO:0000313" key="4">
    <source>
        <dbReference type="Proteomes" id="UP000298774"/>
    </source>
</evidence>
<gene>
    <name evidence="3" type="ORF">D3868_30230</name>
    <name evidence="2" type="ORF">SIM66_04525</name>
</gene>
<feature type="transmembrane region" description="Helical" evidence="1">
    <location>
        <begin position="73"/>
        <end position="93"/>
    </location>
</feature>
<keyword evidence="1" id="KW-1133">Transmembrane helix</keyword>
<evidence type="ECO:0000256" key="1">
    <source>
        <dbReference type="SAM" id="Phobius"/>
    </source>
</evidence>
<geneLocation type="plasmid" evidence="3 4">
    <name>p4</name>
</geneLocation>
<reference evidence="3 4" key="1">
    <citation type="submission" date="2018-09" db="EMBL/GenBank/DDBJ databases">
        <title>Whole genome based analysis of evolution and adaptive divergence in Indian and Brazilian strains of Azospirillum brasilense.</title>
        <authorList>
            <person name="Singh C."/>
            <person name="Tripathi A.K."/>
        </authorList>
    </citation>
    <scope>NUCLEOTIDE SEQUENCE [LARGE SCALE GENOMIC DNA]</scope>
    <source>
        <strain evidence="3 4">MTCC4038</strain>
        <plasmid evidence="3 4">p4</plasmid>
    </source>
</reference>
<proteinExistence type="predicted"/>
<dbReference type="Proteomes" id="UP000298774">
    <property type="component" value="Plasmid p4"/>
</dbReference>
<evidence type="ECO:0000313" key="3">
    <source>
        <dbReference type="EMBL" id="QCO13296.1"/>
    </source>
</evidence>
<protein>
    <recommendedName>
        <fullName evidence="6">Transmembrane protein</fullName>
    </recommendedName>
</protein>
<dbReference type="EMBL" id="JAWXYC010000002">
    <property type="protein sequence ID" value="MDX5950461.1"/>
    <property type="molecule type" value="Genomic_DNA"/>
</dbReference>
<accession>A0A0P0EMF2</accession>
<keyword evidence="5" id="KW-1185">Reference proteome</keyword>
<dbReference type="RefSeq" id="WP_035682472.1">
    <property type="nucleotide sequence ID" value="NZ_CP012917.1"/>
</dbReference>